<name>A0A1G2I4Z7_9BACT</name>
<evidence type="ECO:0000313" key="3">
    <source>
        <dbReference type="EMBL" id="OGZ69697.1"/>
    </source>
</evidence>
<comment type="caution">
    <text evidence="3">The sequence shown here is derived from an EMBL/GenBank/DDBJ whole genome shotgun (WGS) entry which is preliminary data.</text>
</comment>
<feature type="domain" description="PEGA" evidence="2">
    <location>
        <begin position="44"/>
        <end position="111"/>
    </location>
</feature>
<dbReference type="AlphaFoldDB" id="A0A1G2I4Z7"/>
<keyword evidence="1" id="KW-0812">Transmembrane</keyword>
<protein>
    <recommendedName>
        <fullName evidence="2">PEGA domain-containing protein</fullName>
    </recommendedName>
</protein>
<evidence type="ECO:0000256" key="1">
    <source>
        <dbReference type="SAM" id="Phobius"/>
    </source>
</evidence>
<dbReference type="STRING" id="1802207.A3D44_00450"/>
<sequence>MTRKTRFIVFLICLALFVVIAPYIILYSLGYRIDIRRFNITATGGMYVRALPQGATITIDSLASQTTGLFSPSVFRQNLLPGPHTVTIKKDGYFDYQKNLEVLDQSVTKLENVILMKQQPRFTLLQNNVQEFYPSPDEKNILLKIVIGQKINYQLVHLENNQTEDLLFGATGNISSVAWSGDSSRTLVRLGSNYFLVTSVSQNPKITVLALLTKAEDASFNPENPNEIFFVKNKNLYSNQQTLPLIKNIAAWHVANNSISWLSQDGFLYTSTTRGIVINTLTKKPFPIKTEAAYKILRRADMTFLQENQSLFLLDSESEAFKNFYSSVHEIITSPDGQKILYQNDHEILLSKTHMQNPAAVFLNRFSDTINEAQWLGNDYVIFTLRDAIVISEIDTRGNVNTVTLPQKALLTDENLIDIKSPDIFFNQQDKKLYLLSEGGLLVSERLVP</sequence>
<reference evidence="3 4" key="1">
    <citation type="journal article" date="2016" name="Nat. Commun.">
        <title>Thousands of microbial genomes shed light on interconnected biogeochemical processes in an aquifer system.</title>
        <authorList>
            <person name="Anantharaman K."/>
            <person name="Brown C.T."/>
            <person name="Hug L.A."/>
            <person name="Sharon I."/>
            <person name="Castelle C.J."/>
            <person name="Probst A.J."/>
            <person name="Thomas B.C."/>
            <person name="Singh A."/>
            <person name="Wilkins M.J."/>
            <person name="Karaoz U."/>
            <person name="Brodie E.L."/>
            <person name="Williams K.H."/>
            <person name="Hubbard S.S."/>
            <person name="Banfield J.F."/>
        </authorList>
    </citation>
    <scope>NUCLEOTIDE SEQUENCE [LARGE SCALE GENOMIC DNA]</scope>
</reference>
<feature type="transmembrane region" description="Helical" evidence="1">
    <location>
        <begin position="7"/>
        <end position="29"/>
    </location>
</feature>
<dbReference type="Pfam" id="PF08308">
    <property type="entry name" value="PEGA"/>
    <property type="match status" value="1"/>
</dbReference>
<keyword evidence="1" id="KW-0472">Membrane</keyword>
<accession>A0A1G2I4Z7</accession>
<gene>
    <name evidence="3" type="ORF">A3D44_00450</name>
</gene>
<organism evidence="3 4">
    <name type="scientific">Candidatus Staskawiczbacteria bacterium RIFCSPHIGHO2_02_FULL_42_22</name>
    <dbReference type="NCBI Taxonomy" id="1802207"/>
    <lineage>
        <taxon>Bacteria</taxon>
        <taxon>Candidatus Staskawicziibacteriota</taxon>
    </lineage>
</organism>
<dbReference type="EMBL" id="MHOT01000005">
    <property type="protein sequence ID" value="OGZ69697.1"/>
    <property type="molecule type" value="Genomic_DNA"/>
</dbReference>
<dbReference type="InterPro" id="IPR013229">
    <property type="entry name" value="PEGA"/>
</dbReference>
<proteinExistence type="predicted"/>
<evidence type="ECO:0000313" key="4">
    <source>
        <dbReference type="Proteomes" id="UP000178820"/>
    </source>
</evidence>
<keyword evidence="1" id="KW-1133">Transmembrane helix</keyword>
<dbReference type="Proteomes" id="UP000178820">
    <property type="component" value="Unassembled WGS sequence"/>
</dbReference>
<evidence type="ECO:0000259" key="2">
    <source>
        <dbReference type="Pfam" id="PF08308"/>
    </source>
</evidence>
<dbReference type="SUPFAM" id="SSF82171">
    <property type="entry name" value="DPP6 N-terminal domain-like"/>
    <property type="match status" value="1"/>
</dbReference>